<dbReference type="PANTHER" id="PTHR47756:SF2">
    <property type="entry name" value="BLL6612 PROTEIN"/>
    <property type="match status" value="1"/>
</dbReference>
<evidence type="ECO:0000259" key="2">
    <source>
        <dbReference type="Pfam" id="PF20239"/>
    </source>
</evidence>
<dbReference type="KEGG" id="merd:EB233_03970"/>
<gene>
    <name evidence="3" type="ORF">EB233_03970</name>
</gene>
<dbReference type="GO" id="GO:0006352">
    <property type="term" value="P:DNA-templated transcription initiation"/>
    <property type="evidence" value="ECO:0007669"/>
    <property type="project" value="InterPro"/>
</dbReference>
<evidence type="ECO:0000259" key="1">
    <source>
        <dbReference type="Pfam" id="PF04542"/>
    </source>
</evidence>
<dbReference type="InterPro" id="IPR013324">
    <property type="entry name" value="RNA_pol_sigma_r3/r4-like"/>
</dbReference>
<dbReference type="RefSeq" id="WP_064990009.1">
    <property type="nucleotide sequence ID" value="NZ_CP033361.1"/>
</dbReference>
<dbReference type="SUPFAM" id="SSF88946">
    <property type="entry name" value="Sigma2 domain of RNA polymerase sigma factors"/>
    <property type="match status" value="1"/>
</dbReference>
<feature type="domain" description="RNA polymerase sigma-70 region 2" evidence="1">
    <location>
        <begin position="20"/>
        <end position="80"/>
    </location>
</feature>
<reference evidence="3 4" key="1">
    <citation type="submission" date="2018-10" db="EMBL/GenBank/DDBJ databases">
        <authorList>
            <person name="Perry B.J."/>
            <person name="Sullivan J.T."/>
            <person name="Murphy R.J.T."/>
            <person name="Ramsay J.P."/>
            <person name="Ronson C.W."/>
        </authorList>
    </citation>
    <scope>NUCLEOTIDE SEQUENCE [LARGE SCALE GENOMIC DNA]</scope>
    <source>
        <strain evidence="3 4">NZP2014</strain>
    </source>
</reference>
<proteinExistence type="predicted"/>
<dbReference type="InterPro" id="IPR013325">
    <property type="entry name" value="RNA_pol_sigma_r2"/>
</dbReference>
<dbReference type="InterPro" id="IPR046531">
    <property type="entry name" value="DUF6596"/>
</dbReference>
<sequence length="414" mass="45193">MDSRPEIARAAAEAAARQSYGKLVAWLAARTRDVAAAEDALADAFAAALERWPKSGVPEKPEAWLLAVARRRRVDAVRRRLTREAARDHLQLIAEEVEARMTDQDLPDERLRLMFACAHPAIEPGVRAPLILQTILGFDAATIASAFLVSPATMGQRLVRAKARIRETGIPFRVPERAELGDRLDAVLEAIYAAFAEGWSDPAGTETRARNLATEGIWLGRLVVTLMPQEPEALGLLALMLFAEARRAARRSAEGEFVPLAEQDCDLWDRALIDEAEALLSHAAVSGVVGRYQLEAAVQSAHAARRLTGRTDWVAIRALYDALFSIAGSPVVAINRAVALAEMEGAMAGLAALYVLGDDKRLDEYQPYWAARAGLLGRLGQVPQASEAYDRAIGLERDPAVRRFLQGKRAALRN</sequence>
<dbReference type="Pfam" id="PF20239">
    <property type="entry name" value="DUF6596"/>
    <property type="match status" value="1"/>
</dbReference>
<dbReference type="Gene3D" id="1.10.1740.10">
    <property type="match status" value="1"/>
</dbReference>
<feature type="domain" description="DUF6596" evidence="2">
    <location>
        <begin position="183"/>
        <end position="284"/>
    </location>
</feature>
<keyword evidence="4" id="KW-1185">Reference proteome</keyword>
<dbReference type="Proteomes" id="UP000503339">
    <property type="component" value="Chromosome"/>
</dbReference>
<protein>
    <submittedName>
        <fullName evidence="3">RNA polymerase sigma factor</fullName>
    </submittedName>
</protein>
<dbReference type="GO" id="GO:0003700">
    <property type="term" value="F:DNA-binding transcription factor activity"/>
    <property type="evidence" value="ECO:0007669"/>
    <property type="project" value="InterPro"/>
</dbReference>
<dbReference type="PANTHER" id="PTHR47756">
    <property type="entry name" value="BLL6612 PROTEIN-RELATED"/>
    <property type="match status" value="1"/>
</dbReference>
<dbReference type="InterPro" id="IPR007627">
    <property type="entry name" value="RNA_pol_sigma70_r2"/>
</dbReference>
<organism evidence="3 4">
    <name type="scientific">Mesorhizobium erdmanii</name>
    <dbReference type="NCBI Taxonomy" id="1777866"/>
    <lineage>
        <taxon>Bacteria</taxon>
        <taxon>Pseudomonadati</taxon>
        <taxon>Pseudomonadota</taxon>
        <taxon>Alphaproteobacteria</taxon>
        <taxon>Hyphomicrobiales</taxon>
        <taxon>Phyllobacteriaceae</taxon>
        <taxon>Mesorhizobium</taxon>
    </lineage>
</organism>
<dbReference type="Pfam" id="PF04542">
    <property type="entry name" value="Sigma70_r2"/>
    <property type="match status" value="1"/>
</dbReference>
<evidence type="ECO:0000313" key="3">
    <source>
        <dbReference type="EMBL" id="QKC74803.1"/>
    </source>
</evidence>
<accession>A0A6M7UFJ5</accession>
<name>A0A6M7UFJ5_9HYPH</name>
<dbReference type="SUPFAM" id="SSF88659">
    <property type="entry name" value="Sigma3 and sigma4 domains of RNA polymerase sigma factors"/>
    <property type="match status" value="1"/>
</dbReference>
<dbReference type="EMBL" id="CP033361">
    <property type="protein sequence ID" value="QKC74803.1"/>
    <property type="molecule type" value="Genomic_DNA"/>
</dbReference>
<dbReference type="AlphaFoldDB" id="A0A6M7UFJ5"/>
<evidence type="ECO:0000313" key="4">
    <source>
        <dbReference type="Proteomes" id="UP000503339"/>
    </source>
</evidence>